<dbReference type="GO" id="GO:0003723">
    <property type="term" value="F:RNA binding"/>
    <property type="evidence" value="ECO:0007669"/>
    <property type="project" value="UniProtKB-UniRule"/>
</dbReference>
<dbReference type="InterPro" id="IPR000504">
    <property type="entry name" value="RRM_dom"/>
</dbReference>
<keyword evidence="5" id="KW-1185">Reference proteome</keyword>
<dbReference type="AlphaFoldDB" id="A0A8J2J688"/>
<dbReference type="PROSITE" id="PS50102">
    <property type="entry name" value="RRM"/>
    <property type="match status" value="1"/>
</dbReference>
<dbReference type="PANTHER" id="PTHR15241:SF304">
    <property type="entry name" value="RRM DOMAIN-CONTAINING PROTEIN"/>
    <property type="match status" value="1"/>
</dbReference>
<name>A0A8J2J688_9HEXA</name>
<feature type="compositionally biased region" description="Polar residues" evidence="2">
    <location>
        <begin position="489"/>
        <end position="502"/>
    </location>
</feature>
<feature type="compositionally biased region" description="Basic and acidic residues" evidence="2">
    <location>
        <begin position="409"/>
        <end position="425"/>
    </location>
</feature>
<feature type="compositionally biased region" description="Basic and acidic residues" evidence="2">
    <location>
        <begin position="265"/>
        <end position="281"/>
    </location>
</feature>
<feature type="compositionally biased region" description="Basic and acidic residues" evidence="2">
    <location>
        <begin position="216"/>
        <end position="251"/>
    </location>
</feature>
<feature type="compositionally biased region" description="Low complexity" evidence="2">
    <location>
        <begin position="428"/>
        <end position="442"/>
    </location>
</feature>
<keyword evidence="1" id="KW-0694">RNA-binding</keyword>
<comment type="caution">
    <text evidence="4">The sequence shown here is derived from an EMBL/GenBank/DDBJ whole genome shotgun (WGS) entry which is preliminary data.</text>
</comment>
<feature type="compositionally biased region" description="Basic and acidic residues" evidence="2">
    <location>
        <begin position="669"/>
        <end position="720"/>
    </location>
</feature>
<protein>
    <recommendedName>
        <fullName evidence="3">RRM domain-containing protein</fullName>
    </recommendedName>
</protein>
<evidence type="ECO:0000259" key="3">
    <source>
        <dbReference type="PROSITE" id="PS50102"/>
    </source>
</evidence>
<reference evidence="4" key="1">
    <citation type="submission" date="2021-06" db="EMBL/GenBank/DDBJ databases">
        <authorList>
            <person name="Hodson N. C."/>
            <person name="Mongue J. A."/>
            <person name="Jaron S. K."/>
        </authorList>
    </citation>
    <scope>NUCLEOTIDE SEQUENCE</scope>
</reference>
<dbReference type="CDD" id="cd12402">
    <property type="entry name" value="RRM_eIF4B"/>
    <property type="match status" value="1"/>
</dbReference>
<evidence type="ECO:0000256" key="2">
    <source>
        <dbReference type="SAM" id="MobiDB-lite"/>
    </source>
</evidence>
<feature type="compositionally biased region" description="Basic and acidic residues" evidence="2">
    <location>
        <begin position="531"/>
        <end position="545"/>
    </location>
</feature>
<feature type="domain" description="RRM" evidence="3">
    <location>
        <begin position="88"/>
        <end position="164"/>
    </location>
</feature>
<dbReference type="InterPro" id="IPR033107">
    <property type="entry name" value="EIF-4B_RRM"/>
</dbReference>
<feature type="region of interest" description="Disordered" evidence="2">
    <location>
        <begin position="157"/>
        <end position="794"/>
    </location>
</feature>
<feature type="compositionally biased region" description="Basic and acidic residues" evidence="2">
    <location>
        <begin position="557"/>
        <end position="645"/>
    </location>
</feature>
<feature type="compositionally biased region" description="Basic and acidic residues" evidence="2">
    <location>
        <begin position="767"/>
        <end position="794"/>
    </location>
</feature>
<feature type="compositionally biased region" description="Basic and acidic residues" evidence="2">
    <location>
        <begin position="168"/>
        <end position="195"/>
    </location>
</feature>
<organism evidence="4 5">
    <name type="scientific">Allacma fusca</name>
    <dbReference type="NCBI Taxonomy" id="39272"/>
    <lineage>
        <taxon>Eukaryota</taxon>
        <taxon>Metazoa</taxon>
        <taxon>Ecdysozoa</taxon>
        <taxon>Arthropoda</taxon>
        <taxon>Hexapoda</taxon>
        <taxon>Collembola</taxon>
        <taxon>Symphypleona</taxon>
        <taxon>Sminthuridae</taxon>
        <taxon>Allacma</taxon>
    </lineage>
</organism>
<gene>
    <name evidence="4" type="ORF">AFUS01_LOCUS4800</name>
</gene>
<feature type="compositionally biased region" description="Basic and acidic residues" evidence="2">
    <location>
        <begin position="293"/>
        <end position="304"/>
    </location>
</feature>
<feature type="compositionally biased region" description="Low complexity" evidence="2">
    <location>
        <begin position="465"/>
        <end position="474"/>
    </location>
</feature>
<proteinExistence type="predicted"/>
<dbReference type="SMART" id="SM00360">
    <property type="entry name" value="RRM"/>
    <property type="match status" value="1"/>
</dbReference>
<evidence type="ECO:0000256" key="1">
    <source>
        <dbReference type="PROSITE-ProRule" id="PRU00176"/>
    </source>
</evidence>
<evidence type="ECO:0000313" key="4">
    <source>
        <dbReference type="EMBL" id="CAG7709102.1"/>
    </source>
</evidence>
<dbReference type="EMBL" id="CAJVCH010030274">
    <property type="protein sequence ID" value="CAG7709102.1"/>
    <property type="molecule type" value="Genomic_DNA"/>
</dbReference>
<feature type="compositionally biased region" description="Basic and acidic residues" evidence="2">
    <location>
        <begin position="379"/>
        <end position="401"/>
    </location>
</feature>
<dbReference type="Pfam" id="PF00076">
    <property type="entry name" value="RRM_1"/>
    <property type="match status" value="1"/>
</dbReference>
<dbReference type="Proteomes" id="UP000708208">
    <property type="component" value="Unassembled WGS sequence"/>
</dbReference>
<sequence length="819" mass="93228">MSSKKNKKNKGTTLSLQDFNQLLDDKKLGSGQNVVYAPKKKEMSSWADEVEDDDAFVYEKEKIYLPSAPRASRGPAVDDSQIPREAPYTAHLGNLSYDIGEEDVYKFFRNLNIIELRLPRDGNSNRLRGFGYVEFETRQDLVNALIRHEEMLKGRQVRISLGQQQNRNDGDRRGGDRGGDRGGFRSDDTPDDWRSTMKTRGSYDDLSSAGGGSSNFERRREGPREDRRYMDRPPRPDRGDREGRRDYDRGYRGGSYEEEEVGGPDDWRSSMRPQQREEMHRPQYSSGPSFERNPSEDRERRGPPPDDEPEQREPEPPRERKKLVIAPRTVPNPPGANSPDAGNAAIFGGAKPVDTAARERQIEEKLAQLNVAPSPPPPQRERTRDRHESESERDRSHEEPQQYRILKRPSSERTTGEADNVHSELSKPSSQQQRRSQTSPRTHGVDNTKPKIITANRSDRERVMSTSSVSSRGSNPDSSQSHYAHPQPLNGQRSVVNHNSGGPSPHYPVPPAPGASQFHRHKSDSDDGDHEDSRNSRHERQRDEPSAPPTNAWSNRRHADHDNYHSRQEGPDRKTPDSDRNGEKEKDSHSEPEDDRDTHRFIVEKEYIKDGEDGSFRGAGRDRDYRGPRDRNDRDRDRDRDDSFRRGGAWNNNGPRRGDGGPRRTGGFQDDRRGVGRDDRDRGMHDRERDRDLDRRDLRDTRRPSADRGDRDRDRDRDFRTGGSGRMDRGNGSGGGYNDRGSRGQGLSRRGGAPLDKGLRGPPGRMNSRESEFYRDNDGFEVRGPSGRDRPMPKHLEEKPALVAGTNKFSFLTSGDQSD</sequence>
<accession>A0A8J2J688</accession>
<dbReference type="PANTHER" id="PTHR15241">
    <property type="entry name" value="TRANSFORMER-2-RELATED"/>
    <property type="match status" value="1"/>
</dbReference>
<dbReference type="OrthoDB" id="1748655at2759"/>
<feature type="compositionally biased region" description="Basic and acidic residues" evidence="2">
    <location>
        <begin position="356"/>
        <end position="366"/>
    </location>
</feature>
<evidence type="ECO:0000313" key="5">
    <source>
        <dbReference type="Proteomes" id="UP000708208"/>
    </source>
</evidence>